<dbReference type="Proteomes" id="UP000623440">
    <property type="component" value="Unassembled WGS sequence"/>
</dbReference>
<dbReference type="PANTHER" id="PTHR11610:SF178">
    <property type="entry name" value="LIPASE MEMBER H-A-LIKE PROTEIN"/>
    <property type="match status" value="1"/>
</dbReference>
<dbReference type="PRINTS" id="PR00821">
    <property type="entry name" value="TAGLIPASE"/>
</dbReference>
<dbReference type="Gene3D" id="3.40.50.1820">
    <property type="entry name" value="alpha/beta hydrolase"/>
    <property type="match status" value="1"/>
</dbReference>
<evidence type="ECO:0000259" key="4">
    <source>
        <dbReference type="Pfam" id="PF00151"/>
    </source>
</evidence>
<evidence type="ECO:0000313" key="6">
    <source>
        <dbReference type="Proteomes" id="UP000623440"/>
    </source>
</evidence>
<organism evidence="5 6">
    <name type="scientific">Nostoc flagelliforme FACHB-838</name>
    <dbReference type="NCBI Taxonomy" id="2692904"/>
    <lineage>
        <taxon>Bacteria</taxon>
        <taxon>Bacillati</taxon>
        <taxon>Cyanobacteriota</taxon>
        <taxon>Cyanophyceae</taxon>
        <taxon>Nostocales</taxon>
        <taxon>Nostocaceae</taxon>
        <taxon>Nostoc</taxon>
    </lineage>
</organism>
<dbReference type="SUPFAM" id="SSF53474">
    <property type="entry name" value="alpha/beta-Hydrolases"/>
    <property type="match status" value="1"/>
</dbReference>
<dbReference type="EMBL" id="JACJSI010000604">
    <property type="protein sequence ID" value="MBD2536943.1"/>
    <property type="molecule type" value="Genomic_DNA"/>
</dbReference>
<dbReference type="SUPFAM" id="SSF51120">
    <property type="entry name" value="beta-Roll"/>
    <property type="match status" value="1"/>
</dbReference>
<dbReference type="Pfam" id="PF00353">
    <property type="entry name" value="HemolysinCabind"/>
    <property type="match status" value="2"/>
</dbReference>
<evidence type="ECO:0000313" key="5">
    <source>
        <dbReference type="EMBL" id="MBD2536943.1"/>
    </source>
</evidence>
<comment type="subcellular location">
    <subcellularLocation>
        <location evidence="1">Secreted</location>
    </subcellularLocation>
</comment>
<evidence type="ECO:0000256" key="3">
    <source>
        <dbReference type="ARBA" id="ARBA00022525"/>
    </source>
</evidence>
<dbReference type="Gene3D" id="2.150.10.10">
    <property type="entry name" value="Serralysin-like metalloprotease, C-terminal"/>
    <property type="match status" value="1"/>
</dbReference>
<comment type="caution">
    <text evidence="5">The sequence shown here is derived from an EMBL/GenBank/DDBJ whole genome shotgun (WGS) entry which is preliminary data.</text>
</comment>
<dbReference type="RefSeq" id="WP_190947580.1">
    <property type="nucleotide sequence ID" value="NZ_JACJSI010000604.1"/>
</dbReference>
<proteinExistence type="inferred from homology"/>
<reference evidence="5 6" key="1">
    <citation type="journal article" date="2020" name="ISME J.">
        <title>Comparative genomics reveals insights into cyanobacterial evolution and habitat adaptation.</title>
        <authorList>
            <person name="Chen M.Y."/>
            <person name="Teng W.K."/>
            <person name="Zhao L."/>
            <person name="Hu C.X."/>
            <person name="Zhou Y.K."/>
            <person name="Han B.P."/>
            <person name="Song L.R."/>
            <person name="Shu W.S."/>
        </authorList>
    </citation>
    <scope>NUCLEOTIDE SEQUENCE [LARGE SCALE GENOMIC DNA]</scope>
    <source>
        <strain evidence="5 6">FACHB-838</strain>
    </source>
</reference>
<dbReference type="Pfam" id="PF00151">
    <property type="entry name" value="Lipase"/>
    <property type="match status" value="1"/>
</dbReference>
<sequence length="443" mass="46325">MVEVNFNIWGNGSINRSGRITSEAPTYVVIHGYQSTGGNAGNNYKPAGWMANIAQTIRQRESNANIILLDWEQGASSLWYSTSAARTRDVASQLATYLINNGVDPTYTNLIGHSLGAHIAGFTGSTYRESTGRSLTQIVGLDPAGPEFEGKTASERLDPSDANRVVSIHTSETLGYDARLATLDVYTNWNDLFQPGQWNFAGNHSYAHTLYTELLQGNSFIQSNGVLLNLNTVVNAEFTGQNDASTKNNKAIVALNLLGTANNDTQAGGAANDTIRGNAGIDYITGGDGGDSVFGDSGNDLVYGGRGNDSVFGGTGSDRLFGDEGGDVLTGTDTAARGVAEVDLLTGGTGSDQFILGAIVGVFYSDSNTSTSGLGDYAIIADFNATEDTLQLSGSNSSYSLGAAPTGLATGTALFLNETSPELIAIIQGSSNLTLSASYFLTV</sequence>
<evidence type="ECO:0000256" key="1">
    <source>
        <dbReference type="ARBA" id="ARBA00004613"/>
    </source>
</evidence>
<evidence type="ECO:0000256" key="2">
    <source>
        <dbReference type="ARBA" id="ARBA00010701"/>
    </source>
</evidence>
<dbReference type="PRINTS" id="PR00313">
    <property type="entry name" value="CABNDNGRPT"/>
</dbReference>
<accession>A0ABR8E6B6</accession>
<comment type="similarity">
    <text evidence="2">Belongs to the AB hydrolase superfamily. Lipase family.</text>
</comment>
<keyword evidence="6" id="KW-1185">Reference proteome</keyword>
<feature type="domain" description="Lipase" evidence="4">
    <location>
        <begin position="16"/>
        <end position="198"/>
    </location>
</feature>
<dbReference type="InterPro" id="IPR013818">
    <property type="entry name" value="Lipase"/>
</dbReference>
<dbReference type="InterPro" id="IPR029058">
    <property type="entry name" value="AB_hydrolase_fold"/>
</dbReference>
<name>A0ABR8E6B6_9NOSO</name>
<keyword evidence="3" id="KW-0964">Secreted</keyword>
<gene>
    <name evidence="5" type="ORF">H6G97_50135</name>
</gene>
<dbReference type="InterPro" id="IPR011049">
    <property type="entry name" value="Serralysin-like_metalloprot_C"/>
</dbReference>
<dbReference type="InterPro" id="IPR001343">
    <property type="entry name" value="Hemolysn_Ca-bd"/>
</dbReference>
<dbReference type="InterPro" id="IPR000734">
    <property type="entry name" value="TAG_lipase"/>
</dbReference>
<dbReference type="PANTHER" id="PTHR11610">
    <property type="entry name" value="LIPASE"/>
    <property type="match status" value="1"/>
</dbReference>
<protein>
    <recommendedName>
        <fullName evidence="4">Lipase domain-containing protein</fullName>
    </recommendedName>
</protein>